<proteinExistence type="predicted"/>
<dbReference type="OrthoDB" id="288935at2"/>
<gene>
    <name evidence="2" type="ORF">Q31b_14320</name>
</gene>
<reference evidence="2 3" key="1">
    <citation type="submission" date="2019-02" db="EMBL/GenBank/DDBJ databases">
        <title>Deep-cultivation of Planctomycetes and their phenomic and genomic characterization uncovers novel biology.</title>
        <authorList>
            <person name="Wiegand S."/>
            <person name="Jogler M."/>
            <person name="Boedeker C."/>
            <person name="Pinto D."/>
            <person name="Vollmers J."/>
            <person name="Rivas-Marin E."/>
            <person name="Kohn T."/>
            <person name="Peeters S.H."/>
            <person name="Heuer A."/>
            <person name="Rast P."/>
            <person name="Oberbeckmann S."/>
            <person name="Bunk B."/>
            <person name="Jeske O."/>
            <person name="Meyerdierks A."/>
            <person name="Storesund J.E."/>
            <person name="Kallscheuer N."/>
            <person name="Luecker S."/>
            <person name="Lage O.M."/>
            <person name="Pohl T."/>
            <person name="Merkel B.J."/>
            <person name="Hornburger P."/>
            <person name="Mueller R.-W."/>
            <person name="Bruemmer F."/>
            <person name="Labrenz M."/>
            <person name="Spormann A.M."/>
            <person name="Op Den Camp H."/>
            <person name="Overmann J."/>
            <person name="Amann R."/>
            <person name="Jetten M.S.M."/>
            <person name="Mascher T."/>
            <person name="Medema M.H."/>
            <person name="Devos D.P."/>
            <person name="Kaster A.-K."/>
            <person name="Ovreas L."/>
            <person name="Rohde M."/>
            <person name="Galperin M.Y."/>
            <person name="Jogler C."/>
        </authorList>
    </citation>
    <scope>NUCLEOTIDE SEQUENCE [LARGE SCALE GENOMIC DNA]</scope>
    <source>
        <strain evidence="2 3">Q31b</strain>
    </source>
</reference>
<accession>A0A5C6E4X7</accession>
<dbReference type="Proteomes" id="UP000315471">
    <property type="component" value="Unassembled WGS sequence"/>
</dbReference>
<comment type="caution">
    <text evidence="2">The sequence shown here is derived from an EMBL/GenBank/DDBJ whole genome shotgun (WGS) entry which is preliminary data.</text>
</comment>
<keyword evidence="3" id="KW-1185">Reference proteome</keyword>
<evidence type="ECO:0000256" key="1">
    <source>
        <dbReference type="SAM" id="MobiDB-lite"/>
    </source>
</evidence>
<dbReference type="EMBL" id="SJPY01000002">
    <property type="protein sequence ID" value="TWU43900.1"/>
    <property type="molecule type" value="Genomic_DNA"/>
</dbReference>
<organism evidence="2 3">
    <name type="scientific">Novipirellula aureliae</name>
    <dbReference type="NCBI Taxonomy" id="2527966"/>
    <lineage>
        <taxon>Bacteria</taxon>
        <taxon>Pseudomonadati</taxon>
        <taxon>Planctomycetota</taxon>
        <taxon>Planctomycetia</taxon>
        <taxon>Pirellulales</taxon>
        <taxon>Pirellulaceae</taxon>
        <taxon>Novipirellula</taxon>
    </lineage>
</organism>
<feature type="region of interest" description="Disordered" evidence="1">
    <location>
        <begin position="92"/>
        <end position="181"/>
    </location>
</feature>
<dbReference type="AlphaFoldDB" id="A0A5C6E4X7"/>
<evidence type="ECO:0000313" key="3">
    <source>
        <dbReference type="Proteomes" id="UP000315471"/>
    </source>
</evidence>
<feature type="compositionally biased region" description="Basic and acidic residues" evidence="1">
    <location>
        <begin position="110"/>
        <end position="123"/>
    </location>
</feature>
<name>A0A5C6E4X7_9BACT</name>
<sequence length="291" mass="32208">MDAAKRNQRFTLSCEPQTVRPALWVFTIATAVCCVSAAKAAGGIELVASDSRKSEVLIEGPVRISPASFPHSLSSINKSHFVVSLNEEAQEELGFDSLPKDPSETDDEEFRDHLKSREQRNLMDQDESQGRQPEVVSGRFILPDLSAATTNTTDIGNGKTPDGFRGDSPAPLEPLPESGVDRPGSWTWSMRTWAAPNTFSYPRYFEDRMLERHGHERCPHWTPLLAGARFFGTVPLLPYLATVQHPCECEYTLGYYRSGNCVPAYLQRPPYERKAVIAEAAAITAGVLIIP</sequence>
<protein>
    <submittedName>
        <fullName evidence="2">Uncharacterized protein</fullName>
    </submittedName>
</protein>
<dbReference type="RefSeq" id="WP_146598955.1">
    <property type="nucleotide sequence ID" value="NZ_SJPY01000002.1"/>
</dbReference>
<evidence type="ECO:0000313" key="2">
    <source>
        <dbReference type="EMBL" id="TWU43900.1"/>
    </source>
</evidence>